<evidence type="ECO:0000313" key="1">
    <source>
        <dbReference type="EMBL" id="OOG23831.1"/>
    </source>
</evidence>
<reference evidence="1 2" key="1">
    <citation type="submission" date="2017-02" db="EMBL/GenBank/DDBJ databases">
        <title>Genomic diversity within the haloalkaliphilic genus Thioalkalivibrio.</title>
        <authorList>
            <person name="Ahn A.-C."/>
            <person name="Meier-Kolthoff J."/>
            <person name="Overmars L."/>
            <person name="Richter M."/>
            <person name="Woyke T."/>
            <person name="Sorokin D.Y."/>
            <person name="Muyzer G."/>
        </authorList>
    </citation>
    <scope>NUCLEOTIDE SEQUENCE [LARGE SCALE GENOMIC DNA]</scope>
    <source>
        <strain evidence="1 2">ALJD</strain>
    </source>
</reference>
<comment type="caution">
    <text evidence="1">The sequence shown here is derived from an EMBL/GenBank/DDBJ whole genome shotgun (WGS) entry which is preliminary data.</text>
</comment>
<dbReference type="RefSeq" id="WP_077278985.1">
    <property type="nucleotide sequence ID" value="NZ_MVBK01000057.1"/>
</dbReference>
<protein>
    <submittedName>
        <fullName evidence="1">Uncharacterized protein</fullName>
    </submittedName>
</protein>
<gene>
    <name evidence="1" type="ORF">B1C78_09875</name>
</gene>
<name>A0A1V3NFI5_9GAMM</name>
<evidence type="ECO:0000313" key="2">
    <source>
        <dbReference type="Proteomes" id="UP000189462"/>
    </source>
</evidence>
<sequence length="159" mass="18581">MQTWILTGLLVLSLFANGYLLAERVGAPPQAQPVQPEAALVRDLQRLLDDLDAEPEWRYRFVSLGRFAQVRQERHRGQQELLRHELFALLSGTATDFDAVTQVLENMEREDSHYRSRLLQQFMLLLPDLDAPRRMLLLERLRLLDVDFDDFALLERLQP</sequence>
<organism evidence="1 2">
    <name type="scientific">Thioalkalivibrio denitrificans</name>
    <dbReference type="NCBI Taxonomy" id="108003"/>
    <lineage>
        <taxon>Bacteria</taxon>
        <taxon>Pseudomonadati</taxon>
        <taxon>Pseudomonadota</taxon>
        <taxon>Gammaproteobacteria</taxon>
        <taxon>Chromatiales</taxon>
        <taxon>Ectothiorhodospiraceae</taxon>
        <taxon>Thioalkalivibrio</taxon>
    </lineage>
</organism>
<dbReference type="OrthoDB" id="5787183at2"/>
<accession>A0A1V3NFI5</accession>
<keyword evidence="2" id="KW-1185">Reference proteome</keyword>
<dbReference type="Proteomes" id="UP000189462">
    <property type="component" value="Unassembled WGS sequence"/>
</dbReference>
<proteinExistence type="predicted"/>
<dbReference type="AlphaFoldDB" id="A0A1V3NFI5"/>
<dbReference type="EMBL" id="MVBK01000057">
    <property type="protein sequence ID" value="OOG23831.1"/>
    <property type="molecule type" value="Genomic_DNA"/>
</dbReference>